<reference evidence="3" key="1">
    <citation type="submission" date="2011-02" db="EMBL/GenBank/DDBJ databases">
        <title>Complete sequence of Methanobacterium sp. AL-21.</title>
        <authorList>
            <consortium name="US DOE Joint Genome Institute"/>
            <person name="Lucas S."/>
            <person name="Copeland A."/>
            <person name="Lapidus A."/>
            <person name="Cheng J.-F."/>
            <person name="Goodwin L."/>
            <person name="Pitluck S."/>
            <person name="Chertkov O."/>
            <person name="Detter J.C."/>
            <person name="Han C."/>
            <person name="Tapia R."/>
            <person name="Land M."/>
            <person name="Hauser L."/>
            <person name="Kyrpides N."/>
            <person name="Ivanova N."/>
            <person name="Mikhailova N."/>
            <person name="Pagani I."/>
            <person name="Cadillo-Quiroz H."/>
            <person name="Imachi H."/>
            <person name="Zinder S."/>
            <person name="Liu W."/>
            <person name="Woyke T."/>
        </authorList>
    </citation>
    <scope>NUCLEOTIDE SEQUENCE [LARGE SCALE GENOMIC DNA]</scope>
    <source>
        <strain evidence="3">AL-21</strain>
    </source>
</reference>
<evidence type="ECO:0000256" key="1">
    <source>
        <dbReference type="SAM" id="Phobius"/>
    </source>
</evidence>
<dbReference type="KEGG" id="mel:Metbo_1469"/>
<name>F0T8F4_METLA</name>
<accession>F0T8F4</accession>
<dbReference type="HOGENOM" id="CLU_2730410_0_0_2"/>
<reference evidence="2 3" key="2">
    <citation type="journal article" date="2014" name="Int. J. Syst. Evol. Microbiol.">
        <title>Methanobacterium paludis sp. nov. and a novel strain of Methanobacterium lacus isolated from northern peatlands.</title>
        <authorList>
            <person name="Cadillo-Quiroz H."/>
            <person name="Brauer S.L."/>
            <person name="Goodson N."/>
            <person name="Yavitt J.B."/>
            <person name="Zinder S.H."/>
        </authorList>
    </citation>
    <scope>NUCLEOTIDE SEQUENCE [LARGE SCALE GENOMIC DNA]</scope>
    <source>
        <strain evidence="2 3">AL-21</strain>
    </source>
</reference>
<keyword evidence="1" id="KW-1133">Transmembrane helix</keyword>
<protein>
    <submittedName>
        <fullName evidence="2">Uncharacterized protein</fullName>
    </submittedName>
</protein>
<evidence type="ECO:0000313" key="3">
    <source>
        <dbReference type="Proteomes" id="UP000007490"/>
    </source>
</evidence>
<gene>
    <name evidence="2" type="ordered locus">Metbo_1469</name>
</gene>
<dbReference type="EMBL" id="CP002551">
    <property type="protein sequence ID" value="ADZ09705.1"/>
    <property type="molecule type" value="Genomic_DNA"/>
</dbReference>
<organism evidence="2 3">
    <name type="scientific">Methanobacterium lacus (strain AL-21)</name>
    <dbReference type="NCBI Taxonomy" id="877455"/>
    <lineage>
        <taxon>Archaea</taxon>
        <taxon>Methanobacteriati</taxon>
        <taxon>Methanobacteriota</taxon>
        <taxon>Methanomada group</taxon>
        <taxon>Methanobacteria</taxon>
        <taxon>Methanobacteriales</taxon>
        <taxon>Methanobacteriaceae</taxon>
        <taxon>Methanobacterium</taxon>
    </lineage>
</organism>
<proteinExistence type="predicted"/>
<dbReference type="AlphaFoldDB" id="F0T8F4"/>
<keyword evidence="1" id="KW-0812">Transmembrane</keyword>
<evidence type="ECO:0000313" key="2">
    <source>
        <dbReference type="EMBL" id="ADZ09705.1"/>
    </source>
</evidence>
<dbReference type="Proteomes" id="UP000007490">
    <property type="component" value="Chromosome"/>
</dbReference>
<keyword evidence="3" id="KW-1185">Reference proteome</keyword>
<feature type="transmembrane region" description="Helical" evidence="1">
    <location>
        <begin position="5"/>
        <end position="22"/>
    </location>
</feature>
<keyword evidence="1" id="KW-0472">Membrane</keyword>
<feature type="transmembrane region" description="Helical" evidence="1">
    <location>
        <begin position="28"/>
        <end position="45"/>
    </location>
</feature>
<sequence>MNDIWIIILILEGTIGIILSLFKPNHYYFVTFGLLLFSLGIYGAIKKYWSVFNNRSSPKYLVFNNFLNTTF</sequence>